<name>A0A4R2L249_9GAMM</name>
<keyword evidence="1" id="KW-0472">Membrane</keyword>
<protein>
    <recommendedName>
        <fullName evidence="4">Dolichyl-phosphate-mannose-protein mannosyltransferase</fullName>
    </recommendedName>
</protein>
<sequence length="436" mass="46085">MNTLRPPHPSRAATRGPTWAVFLLGLLLYGTLALEWERRGLFDQHNVLFDTDLKSRLECYADGWVGHGRNLQHPNLCNLVNPPVRVIAGLLPGTAGAEEKRGAVARFVAPTAGAAAVALTWCSALLLGAPGRRAALVAGLFGLSFSQLLMAGIPDHLALGGFTIALAAWACARSAAARPLPQAAWWGIGWFAAGITITNIAPVALLYLASRRGDGDGWLRATVRSAGFALLAVALALATSLLLNLGYGITDPAVLYPGTGVGPLKAEPWQELASFPGRVIQSFAPTGYHLIPNALARREPHRYDVEATLAEVPIFTAMAPAALAVALLLAASAASGLRRSGMRTPAAPALLAATAFHGVFHARIGSDYFLYAPHWTPLVALLTTLPQPSSARGERLWSAGIAVVLVLVAANSAWLLYALANELQPLYHPLGQHPWP</sequence>
<evidence type="ECO:0000256" key="1">
    <source>
        <dbReference type="SAM" id="Phobius"/>
    </source>
</evidence>
<dbReference type="AlphaFoldDB" id="A0A4R2L249"/>
<keyword evidence="1" id="KW-1133">Transmembrane helix</keyword>
<feature type="transmembrane region" description="Helical" evidence="1">
    <location>
        <begin position="133"/>
        <end position="150"/>
    </location>
</feature>
<feature type="transmembrane region" description="Helical" evidence="1">
    <location>
        <begin position="107"/>
        <end position="127"/>
    </location>
</feature>
<dbReference type="EMBL" id="SLWY01000017">
    <property type="protein sequence ID" value="TCO79712.1"/>
    <property type="molecule type" value="Genomic_DNA"/>
</dbReference>
<dbReference type="Proteomes" id="UP000295765">
    <property type="component" value="Unassembled WGS sequence"/>
</dbReference>
<organism evidence="2 3">
    <name type="scientific">Plasticicumulans lactativorans</name>
    <dbReference type="NCBI Taxonomy" id="1133106"/>
    <lineage>
        <taxon>Bacteria</taxon>
        <taxon>Pseudomonadati</taxon>
        <taxon>Pseudomonadota</taxon>
        <taxon>Gammaproteobacteria</taxon>
        <taxon>Candidatus Competibacteraceae</taxon>
        <taxon>Plasticicumulans</taxon>
    </lineage>
</organism>
<feature type="transmembrane region" description="Helical" evidence="1">
    <location>
        <begin position="397"/>
        <end position="420"/>
    </location>
</feature>
<keyword evidence="1" id="KW-0812">Transmembrane</keyword>
<reference evidence="2 3" key="1">
    <citation type="submission" date="2019-03" db="EMBL/GenBank/DDBJ databases">
        <title>Genomic Encyclopedia of Type Strains, Phase IV (KMG-IV): sequencing the most valuable type-strain genomes for metagenomic binning, comparative biology and taxonomic classification.</title>
        <authorList>
            <person name="Goeker M."/>
        </authorList>
    </citation>
    <scope>NUCLEOTIDE SEQUENCE [LARGE SCALE GENOMIC DNA]</scope>
    <source>
        <strain evidence="2 3">DSM 25287</strain>
    </source>
</reference>
<feature type="transmembrane region" description="Helical" evidence="1">
    <location>
        <begin position="312"/>
        <end position="334"/>
    </location>
</feature>
<evidence type="ECO:0008006" key="4">
    <source>
        <dbReference type="Google" id="ProtNLM"/>
    </source>
</evidence>
<feature type="transmembrane region" description="Helical" evidence="1">
    <location>
        <begin position="16"/>
        <end position="34"/>
    </location>
</feature>
<gene>
    <name evidence="2" type="ORF">EV699_11721</name>
</gene>
<feature type="transmembrane region" description="Helical" evidence="1">
    <location>
        <begin position="183"/>
        <end position="208"/>
    </location>
</feature>
<dbReference type="RefSeq" id="WP_132544339.1">
    <property type="nucleotide sequence ID" value="NZ_SLWY01000017.1"/>
</dbReference>
<dbReference type="OrthoDB" id="9712851at2"/>
<keyword evidence="3" id="KW-1185">Reference proteome</keyword>
<evidence type="ECO:0000313" key="3">
    <source>
        <dbReference type="Proteomes" id="UP000295765"/>
    </source>
</evidence>
<evidence type="ECO:0000313" key="2">
    <source>
        <dbReference type="EMBL" id="TCO79712.1"/>
    </source>
</evidence>
<accession>A0A4R2L249</accession>
<comment type="caution">
    <text evidence="2">The sequence shown here is derived from an EMBL/GenBank/DDBJ whole genome shotgun (WGS) entry which is preliminary data.</text>
</comment>
<feature type="transmembrane region" description="Helical" evidence="1">
    <location>
        <begin position="228"/>
        <end position="249"/>
    </location>
</feature>
<proteinExistence type="predicted"/>